<accession>A0AAD4U787</accession>
<organism evidence="2 3">
    <name type="scientific">Ovis ammon polii</name>
    <dbReference type="NCBI Taxonomy" id="230172"/>
    <lineage>
        <taxon>Eukaryota</taxon>
        <taxon>Metazoa</taxon>
        <taxon>Chordata</taxon>
        <taxon>Craniata</taxon>
        <taxon>Vertebrata</taxon>
        <taxon>Euteleostomi</taxon>
        <taxon>Mammalia</taxon>
        <taxon>Eutheria</taxon>
        <taxon>Laurasiatheria</taxon>
        <taxon>Artiodactyla</taxon>
        <taxon>Ruminantia</taxon>
        <taxon>Pecora</taxon>
        <taxon>Bovidae</taxon>
        <taxon>Caprinae</taxon>
        <taxon>Ovis</taxon>
    </lineage>
</organism>
<reference evidence="2" key="1">
    <citation type="submission" date="2022-03" db="EMBL/GenBank/DDBJ databases">
        <title>Genomic analyses of argali, domestic sheep and their hybrids provide insights into chromosomal evolution, heterosis and genetic basis of agronomic traits.</title>
        <authorList>
            <person name="Li M."/>
        </authorList>
    </citation>
    <scope>NUCLEOTIDE SEQUENCE</scope>
    <source>
        <strain evidence="2">CAU-MHL-2022a</strain>
        <tissue evidence="2">Skin</tissue>
    </source>
</reference>
<keyword evidence="3" id="KW-1185">Reference proteome</keyword>
<protein>
    <submittedName>
        <fullName evidence="2">Uncharacterized protein</fullName>
    </submittedName>
</protein>
<feature type="region of interest" description="Disordered" evidence="1">
    <location>
        <begin position="137"/>
        <end position="156"/>
    </location>
</feature>
<proteinExistence type="predicted"/>
<gene>
    <name evidence="2" type="ORF">MG293_010451</name>
</gene>
<name>A0AAD4U787_OVIAM</name>
<dbReference type="AlphaFoldDB" id="A0AAD4U787"/>
<evidence type="ECO:0000313" key="2">
    <source>
        <dbReference type="EMBL" id="KAI4539059.1"/>
    </source>
</evidence>
<sequence length="170" mass="18644">MGLGVDPAAPRPIILETAPQMQRQFQLKQRGQGRLAGRGPRLVWMWALTLDTQDETSRPCSVGHMDGDANDDTLFSGEMPGAVRASCVILMEPHEALMSSCLLRQQLQADSTASGHTLLILLKELLSLTKRRLLRHEQASTPAQQEKSAQFSVPVQASSRAAGMEQRCLL</sequence>
<evidence type="ECO:0000313" key="3">
    <source>
        <dbReference type="Proteomes" id="UP001214576"/>
    </source>
</evidence>
<evidence type="ECO:0000256" key="1">
    <source>
        <dbReference type="SAM" id="MobiDB-lite"/>
    </source>
</evidence>
<dbReference type="Proteomes" id="UP001214576">
    <property type="component" value="Unassembled WGS sequence"/>
</dbReference>
<dbReference type="EMBL" id="JAKZEL010000011">
    <property type="protein sequence ID" value="KAI4539059.1"/>
    <property type="molecule type" value="Genomic_DNA"/>
</dbReference>
<comment type="caution">
    <text evidence="2">The sequence shown here is derived from an EMBL/GenBank/DDBJ whole genome shotgun (WGS) entry which is preliminary data.</text>
</comment>
<feature type="compositionally biased region" description="Polar residues" evidence="1">
    <location>
        <begin position="139"/>
        <end position="156"/>
    </location>
</feature>